<evidence type="ECO:0000256" key="1">
    <source>
        <dbReference type="ARBA" id="ARBA00004651"/>
    </source>
</evidence>
<keyword evidence="4" id="KW-0997">Cell inner membrane</keyword>
<name>A0A1M7UVB9_9BRAD</name>
<dbReference type="GO" id="GO:0042941">
    <property type="term" value="P:D-alanine transmembrane transport"/>
    <property type="evidence" value="ECO:0007669"/>
    <property type="project" value="TreeGrafter"/>
</dbReference>
<feature type="transmembrane region" description="Helical" evidence="10">
    <location>
        <begin position="216"/>
        <end position="242"/>
    </location>
</feature>
<keyword evidence="12" id="KW-1185">Reference proteome</keyword>
<dbReference type="PANTHER" id="PTHR11795">
    <property type="entry name" value="BRANCHED-CHAIN AMINO ACID TRANSPORT SYSTEM PERMEASE PROTEIN LIVH"/>
    <property type="match status" value="1"/>
</dbReference>
<keyword evidence="3" id="KW-1003">Cell membrane</keyword>
<dbReference type="GO" id="GO:0015188">
    <property type="term" value="F:L-isoleucine transmembrane transporter activity"/>
    <property type="evidence" value="ECO:0007669"/>
    <property type="project" value="TreeGrafter"/>
</dbReference>
<evidence type="ECO:0000256" key="4">
    <source>
        <dbReference type="ARBA" id="ARBA00022519"/>
    </source>
</evidence>
<dbReference type="AlphaFoldDB" id="A0A1M7UVB9"/>
<accession>A0A1M7UVB9</accession>
<dbReference type="Pfam" id="PF02653">
    <property type="entry name" value="BPD_transp_2"/>
    <property type="match status" value="1"/>
</dbReference>
<protein>
    <submittedName>
        <fullName evidence="11">Branched-chain amino acid transport system permease protein/neutral amino acid transport system permease protein</fullName>
    </submittedName>
</protein>
<evidence type="ECO:0000256" key="6">
    <source>
        <dbReference type="ARBA" id="ARBA00022970"/>
    </source>
</evidence>
<evidence type="ECO:0000256" key="9">
    <source>
        <dbReference type="ARBA" id="ARBA00037998"/>
    </source>
</evidence>
<keyword evidence="8 10" id="KW-0472">Membrane</keyword>
<organism evidence="11 12">
    <name type="scientific">Bradyrhizobium erythrophlei</name>
    <dbReference type="NCBI Taxonomy" id="1437360"/>
    <lineage>
        <taxon>Bacteria</taxon>
        <taxon>Pseudomonadati</taxon>
        <taxon>Pseudomonadota</taxon>
        <taxon>Alphaproteobacteria</taxon>
        <taxon>Hyphomicrobiales</taxon>
        <taxon>Nitrobacteraceae</taxon>
        <taxon>Bradyrhizobium</taxon>
    </lineage>
</organism>
<dbReference type="InterPro" id="IPR052157">
    <property type="entry name" value="BCAA_transport_permease"/>
</dbReference>
<dbReference type="GO" id="GO:0015192">
    <property type="term" value="F:L-phenylalanine transmembrane transporter activity"/>
    <property type="evidence" value="ECO:0007669"/>
    <property type="project" value="TreeGrafter"/>
</dbReference>
<evidence type="ECO:0000256" key="7">
    <source>
        <dbReference type="ARBA" id="ARBA00022989"/>
    </source>
</evidence>
<sequence>MQALLNGLVSGLLIALPAIALSLTYGILNFANFSIGAMITTGAYLAYIANASFGAPIAIAAPVAAIVLALLAIVIQHGVYRRVRNADHVTLLVASMGVAFVLENVLRFFYGADVRTLDVPVARPLLWNGLRLNHEQLTIAIVALSAMAVVAFILRATRLGRAMRAISDDPDLAEVRGIRRNRTVDWTWAISGVLTALAGVMIALDGVVDPTIGMNYLVSVFAAAVIGGIGNPFGAVAGALIIGLVEETSALAISTTYRQGVSFVVLVLVLLLRPQGLFGVARIRR</sequence>
<keyword evidence="2" id="KW-0813">Transport</keyword>
<dbReference type="GO" id="GO:0015190">
    <property type="term" value="F:L-leucine transmembrane transporter activity"/>
    <property type="evidence" value="ECO:0007669"/>
    <property type="project" value="TreeGrafter"/>
</dbReference>
<feature type="transmembrane region" description="Helical" evidence="10">
    <location>
        <begin position="6"/>
        <end position="23"/>
    </location>
</feature>
<evidence type="ECO:0000256" key="2">
    <source>
        <dbReference type="ARBA" id="ARBA00022448"/>
    </source>
</evidence>
<feature type="transmembrane region" description="Helical" evidence="10">
    <location>
        <begin position="186"/>
        <end position="204"/>
    </location>
</feature>
<dbReference type="GO" id="GO:0015808">
    <property type="term" value="P:L-alanine transport"/>
    <property type="evidence" value="ECO:0007669"/>
    <property type="project" value="TreeGrafter"/>
</dbReference>
<keyword evidence="6" id="KW-0029">Amino-acid transport</keyword>
<dbReference type="GO" id="GO:0005886">
    <property type="term" value="C:plasma membrane"/>
    <property type="evidence" value="ECO:0007669"/>
    <property type="project" value="UniProtKB-SubCell"/>
</dbReference>
<evidence type="ECO:0000256" key="10">
    <source>
        <dbReference type="SAM" id="Phobius"/>
    </source>
</evidence>
<feature type="transmembrane region" description="Helical" evidence="10">
    <location>
        <begin position="263"/>
        <end position="283"/>
    </location>
</feature>
<evidence type="ECO:0000256" key="8">
    <source>
        <dbReference type="ARBA" id="ARBA00023136"/>
    </source>
</evidence>
<dbReference type="EMBL" id="LT670849">
    <property type="protein sequence ID" value="SHN86981.1"/>
    <property type="molecule type" value="Genomic_DNA"/>
</dbReference>
<comment type="similarity">
    <text evidence="9">Belongs to the binding-protein-dependent transport system permease family. LivHM subfamily.</text>
</comment>
<dbReference type="Proteomes" id="UP000184096">
    <property type="component" value="Chromosome I"/>
</dbReference>
<keyword evidence="5 10" id="KW-0812">Transmembrane</keyword>
<dbReference type="InterPro" id="IPR001851">
    <property type="entry name" value="ABC_transp_permease"/>
</dbReference>
<feature type="transmembrane region" description="Helical" evidence="10">
    <location>
        <begin position="136"/>
        <end position="154"/>
    </location>
</feature>
<feature type="transmembrane region" description="Helical" evidence="10">
    <location>
        <begin position="89"/>
        <end position="110"/>
    </location>
</feature>
<reference evidence="12" key="1">
    <citation type="submission" date="2016-11" db="EMBL/GenBank/DDBJ databases">
        <authorList>
            <person name="Varghese N."/>
            <person name="Submissions S."/>
        </authorList>
    </citation>
    <scope>NUCLEOTIDE SEQUENCE [LARGE SCALE GENOMIC DNA]</scope>
    <source>
        <strain evidence="12">GAS401</strain>
    </source>
</reference>
<dbReference type="GO" id="GO:0005304">
    <property type="term" value="F:L-valine transmembrane transporter activity"/>
    <property type="evidence" value="ECO:0007669"/>
    <property type="project" value="TreeGrafter"/>
</dbReference>
<evidence type="ECO:0000313" key="12">
    <source>
        <dbReference type="Proteomes" id="UP000184096"/>
    </source>
</evidence>
<dbReference type="CDD" id="cd06582">
    <property type="entry name" value="TM_PBP1_LivH_like"/>
    <property type="match status" value="1"/>
</dbReference>
<dbReference type="GO" id="GO:1903806">
    <property type="term" value="P:L-isoleucine import across plasma membrane"/>
    <property type="evidence" value="ECO:0007669"/>
    <property type="project" value="TreeGrafter"/>
</dbReference>
<keyword evidence="7 10" id="KW-1133">Transmembrane helix</keyword>
<feature type="transmembrane region" description="Helical" evidence="10">
    <location>
        <begin position="55"/>
        <end position="77"/>
    </location>
</feature>
<dbReference type="RefSeq" id="WP_197685892.1">
    <property type="nucleotide sequence ID" value="NZ_LT670849.1"/>
</dbReference>
<comment type="subcellular location">
    <subcellularLocation>
        <location evidence="1">Cell membrane</location>
        <topology evidence="1">Multi-pass membrane protein</topology>
    </subcellularLocation>
</comment>
<dbReference type="PANTHER" id="PTHR11795:SF371">
    <property type="entry name" value="HIGH-AFFINITY BRANCHED-CHAIN AMINO ACID TRANSPORT SYSTEM PERMEASE PROTEIN LIVH"/>
    <property type="match status" value="1"/>
</dbReference>
<proteinExistence type="inferred from homology"/>
<evidence type="ECO:0000313" key="11">
    <source>
        <dbReference type="EMBL" id="SHN86981.1"/>
    </source>
</evidence>
<evidence type="ECO:0000256" key="5">
    <source>
        <dbReference type="ARBA" id="ARBA00022692"/>
    </source>
</evidence>
<gene>
    <name evidence="11" type="ORF">SAMN05444170_6947</name>
</gene>
<evidence type="ECO:0000256" key="3">
    <source>
        <dbReference type="ARBA" id="ARBA00022475"/>
    </source>
</evidence>